<dbReference type="OrthoDB" id="5919363at2759"/>
<comment type="caution">
    <text evidence="1">The sequence shown here is derived from an EMBL/GenBank/DDBJ whole genome shotgun (WGS) entry which is preliminary data.</text>
</comment>
<dbReference type="InterPro" id="IPR029033">
    <property type="entry name" value="His_PPase_superfam"/>
</dbReference>
<proteinExistence type="predicted"/>
<dbReference type="EMBL" id="JYDP01000255">
    <property type="protein sequence ID" value="KRZ01884.1"/>
    <property type="molecule type" value="Genomic_DNA"/>
</dbReference>
<protein>
    <submittedName>
        <fullName evidence="1">Uncharacterized protein</fullName>
    </submittedName>
</protein>
<dbReference type="GO" id="GO:0016791">
    <property type="term" value="F:phosphatase activity"/>
    <property type="evidence" value="ECO:0007669"/>
    <property type="project" value="UniProtKB-ARBA"/>
</dbReference>
<dbReference type="Gene3D" id="3.40.50.1240">
    <property type="entry name" value="Phosphoglycerate mutase-like"/>
    <property type="match status" value="2"/>
</dbReference>
<accession>A0A0V1GUD4</accession>
<name>A0A0V1GUD4_9BILA</name>
<keyword evidence="2" id="KW-1185">Reference proteome</keyword>
<reference evidence="1 2" key="1">
    <citation type="submission" date="2015-01" db="EMBL/GenBank/DDBJ databases">
        <title>Evolution of Trichinella species and genotypes.</title>
        <authorList>
            <person name="Korhonen P.K."/>
            <person name="Edoardo P."/>
            <person name="Giuseppe L.R."/>
            <person name="Gasser R.B."/>
        </authorList>
    </citation>
    <scope>NUCLEOTIDE SEQUENCE [LARGE SCALE GENOMIC DNA]</scope>
    <source>
        <strain evidence="1">ISS1029</strain>
    </source>
</reference>
<sequence length="355" mass="41132">MSQPDFKTFASWAFRWESTQLLWFILVEEDRFPVLRYHEMKKEAGEWKFQSMTMAERKSRVMGEASHETCFNISDVISAPSIRCIAAAENFIKGFESGQQDITNFLKIKVDAALSESVEGYYLQKQFRLLAVERGYRVDESYETSVQWPENCKVDPYVDLDWRISAALESFKIKYSGSKDKTVVVFVDKRLESVLRHVAVPVFSHIKYLPSIRCIAAAQSFIKGFESGQQDITNFLKIKVDAALSESVEGYYLQKQFRLLAVERGYRVDESYETSVKWPGNCKVDPYVDLDWRISVALESMRRKYSDSVDKMVAVFVDKRLESVLRHVAGLSRVRYKIHIPPVEDTPLTRENIKK</sequence>
<gene>
    <name evidence="1" type="ORF">T11_4018</name>
</gene>
<evidence type="ECO:0000313" key="2">
    <source>
        <dbReference type="Proteomes" id="UP000055024"/>
    </source>
</evidence>
<evidence type="ECO:0000313" key="1">
    <source>
        <dbReference type="EMBL" id="KRZ01884.1"/>
    </source>
</evidence>
<organism evidence="1 2">
    <name type="scientific">Trichinella zimbabwensis</name>
    <dbReference type="NCBI Taxonomy" id="268475"/>
    <lineage>
        <taxon>Eukaryota</taxon>
        <taxon>Metazoa</taxon>
        <taxon>Ecdysozoa</taxon>
        <taxon>Nematoda</taxon>
        <taxon>Enoplea</taxon>
        <taxon>Dorylaimia</taxon>
        <taxon>Trichinellida</taxon>
        <taxon>Trichinellidae</taxon>
        <taxon>Trichinella</taxon>
    </lineage>
</organism>
<dbReference type="AlphaFoldDB" id="A0A0V1GUD4"/>
<dbReference type="Proteomes" id="UP000055024">
    <property type="component" value="Unassembled WGS sequence"/>
</dbReference>